<dbReference type="InterPro" id="IPR011053">
    <property type="entry name" value="Single_hybrid_motif"/>
</dbReference>
<dbReference type="GO" id="GO:0005829">
    <property type="term" value="C:cytosol"/>
    <property type="evidence" value="ECO:0007669"/>
    <property type="project" value="TreeGrafter"/>
</dbReference>
<dbReference type="Pfam" id="PF01597">
    <property type="entry name" value="GCV_H"/>
    <property type="match status" value="1"/>
</dbReference>
<dbReference type="PANTHER" id="PTHR11715">
    <property type="entry name" value="GLYCINE CLEAVAGE SYSTEM H PROTEIN"/>
    <property type="match status" value="1"/>
</dbReference>
<dbReference type="GO" id="GO:0009249">
    <property type="term" value="P:protein lipoylation"/>
    <property type="evidence" value="ECO:0007669"/>
    <property type="project" value="TreeGrafter"/>
</dbReference>
<dbReference type="InterPro" id="IPR002930">
    <property type="entry name" value="GCV_H"/>
</dbReference>
<dbReference type="GO" id="GO:0005960">
    <property type="term" value="C:glycine cleavage complex"/>
    <property type="evidence" value="ECO:0007669"/>
    <property type="project" value="InterPro"/>
</dbReference>
<dbReference type="PANTHER" id="PTHR11715:SF3">
    <property type="entry name" value="GLYCINE CLEAVAGE SYSTEM H PROTEIN-RELATED"/>
    <property type="match status" value="1"/>
</dbReference>
<evidence type="ECO:0000313" key="4">
    <source>
        <dbReference type="Proteomes" id="UP000320781"/>
    </source>
</evidence>
<dbReference type="InterPro" id="IPR000089">
    <property type="entry name" value="Biotin_lipoyl"/>
</dbReference>
<feature type="domain" description="Lipoyl-binding" evidence="2">
    <location>
        <begin position="22"/>
        <end position="73"/>
    </location>
</feature>
<reference evidence="3 4" key="1">
    <citation type="submission" date="2019-03" db="EMBL/GenBank/DDBJ databases">
        <title>Metabolic potential of uncultured bacteria and archaea associated with petroleum seepage in deep-sea sediments.</title>
        <authorList>
            <person name="Dong X."/>
            <person name="Hubert C."/>
        </authorList>
    </citation>
    <scope>NUCLEOTIDE SEQUENCE [LARGE SCALE GENOMIC DNA]</scope>
    <source>
        <strain evidence="3">E44_bin92</strain>
    </source>
</reference>
<dbReference type="AlphaFoldDB" id="A0A523QLB4"/>
<gene>
    <name evidence="3" type="ORF">E3J95_01675</name>
</gene>
<dbReference type="EMBL" id="SOKU01000078">
    <property type="protein sequence ID" value="TES86552.1"/>
    <property type="molecule type" value="Genomic_DNA"/>
</dbReference>
<dbReference type="Gene3D" id="2.40.50.100">
    <property type="match status" value="1"/>
</dbReference>
<dbReference type="Proteomes" id="UP000320781">
    <property type="component" value="Unassembled WGS sequence"/>
</dbReference>
<evidence type="ECO:0000256" key="1">
    <source>
        <dbReference type="ARBA" id="ARBA00022823"/>
    </source>
</evidence>
<organism evidence="3 4">
    <name type="scientific">Aerophobetes bacterium</name>
    <dbReference type="NCBI Taxonomy" id="2030807"/>
    <lineage>
        <taxon>Bacteria</taxon>
        <taxon>Candidatus Aerophobota</taxon>
    </lineage>
</organism>
<comment type="caution">
    <text evidence="3">The sequence shown here is derived from an EMBL/GenBank/DDBJ whole genome shotgun (WGS) entry which is preliminary data.</text>
</comment>
<feature type="non-terminal residue" evidence="3">
    <location>
        <position position="73"/>
    </location>
</feature>
<sequence>MMYPKELRYGKTHEWLRQEGEEATVGITDYAQDQINDVVFVELPQLETGLEVGKEFAVIESVKAAFDIYAPVS</sequence>
<evidence type="ECO:0000259" key="2">
    <source>
        <dbReference type="PROSITE" id="PS50968"/>
    </source>
</evidence>
<dbReference type="CDD" id="cd06848">
    <property type="entry name" value="GCS_H"/>
    <property type="match status" value="1"/>
</dbReference>
<dbReference type="GO" id="GO:0019464">
    <property type="term" value="P:glycine decarboxylation via glycine cleavage system"/>
    <property type="evidence" value="ECO:0007669"/>
    <property type="project" value="InterPro"/>
</dbReference>
<dbReference type="SUPFAM" id="SSF51230">
    <property type="entry name" value="Single hybrid motif"/>
    <property type="match status" value="1"/>
</dbReference>
<proteinExistence type="predicted"/>
<name>A0A523QLB4_UNCAE</name>
<dbReference type="PROSITE" id="PS50968">
    <property type="entry name" value="BIOTINYL_LIPOYL"/>
    <property type="match status" value="1"/>
</dbReference>
<accession>A0A523QLB4</accession>
<keyword evidence="1" id="KW-0450">Lipoyl</keyword>
<dbReference type="InterPro" id="IPR033753">
    <property type="entry name" value="GCV_H/Fam206"/>
</dbReference>
<evidence type="ECO:0000313" key="3">
    <source>
        <dbReference type="EMBL" id="TES86552.1"/>
    </source>
</evidence>
<protein>
    <submittedName>
        <fullName evidence="3">Glycine cleavage system protein H</fullName>
    </submittedName>
</protein>